<sequence length="94" mass="10744">MNLRWERAARVQRRASICCVHFFEIRYGLELFFLIPTESHGLLSCLCLDCVIWTQPTDLKERKVSDLFASPSTPRISLDNVIPHATVNCAHQSA</sequence>
<accession>A0ABQ9Z625</accession>
<proteinExistence type="predicted"/>
<reference evidence="1 2" key="1">
    <citation type="journal article" date="2023" name="Nucleic Acids Res.">
        <title>The hologenome of Daphnia magna reveals possible DNA methylation and microbiome-mediated evolution of the host genome.</title>
        <authorList>
            <person name="Chaturvedi A."/>
            <person name="Li X."/>
            <person name="Dhandapani V."/>
            <person name="Marshall H."/>
            <person name="Kissane S."/>
            <person name="Cuenca-Cambronero M."/>
            <person name="Asole G."/>
            <person name="Calvet F."/>
            <person name="Ruiz-Romero M."/>
            <person name="Marangio P."/>
            <person name="Guigo R."/>
            <person name="Rago D."/>
            <person name="Mirbahai L."/>
            <person name="Eastwood N."/>
            <person name="Colbourne J.K."/>
            <person name="Zhou J."/>
            <person name="Mallon E."/>
            <person name="Orsini L."/>
        </authorList>
    </citation>
    <scope>NUCLEOTIDE SEQUENCE [LARGE SCALE GENOMIC DNA]</scope>
    <source>
        <strain evidence="1">LRV0_1</strain>
    </source>
</reference>
<evidence type="ECO:0000313" key="2">
    <source>
        <dbReference type="Proteomes" id="UP001234178"/>
    </source>
</evidence>
<keyword evidence="2" id="KW-1185">Reference proteome</keyword>
<gene>
    <name evidence="1" type="ORF">OUZ56_013488</name>
</gene>
<protein>
    <submittedName>
        <fullName evidence="1">Uncharacterized protein</fullName>
    </submittedName>
</protein>
<name>A0ABQ9Z625_9CRUS</name>
<evidence type="ECO:0000313" key="1">
    <source>
        <dbReference type="EMBL" id="KAK4008346.1"/>
    </source>
</evidence>
<dbReference type="Proteomes" id="UP001234178">
    <property type="component" value="Unassembled WGS sequence"/>
</dbReference>
<comment type="caution">
    <text evidence="1">The sequence shown here is derived from an EMBL/GenBank/DDBJ whole genome shotgun (WGS) entry which is preliminary data.</text>
</comment>
<organism evidence="1 2">
    <name type="scientific">Daphnia magna</name>
    <dbReference type="NCBI Taxonomy" id="35525"/>
    <lineage>
        <taxon>Eukaryota</taxon>
        <taxon>Metazoa</taxon>
        <taxon>Ecdysozoa</taxon>
        <taxon>Arthropoda</taxon>
        <taxon>Crustacea</taxon>
        <taxon>Branchiopoda</taxon>
        <taxon>Diplostraca</taxon>
        <taxon>Cladocera</taxon>
        <taxon>Anomopoda</taxon>
        <taxon>Daphniidae</taxon>
        <taxon>Daphnia</taxon>
    </lineage>
</organism>
<dbReference type="EMBL" id="JAOYFB010000002">
    <property type="protein sequence ID" value="KAK4008346.1"/>
    <property type="molecule type" value="Genomic_DNA"/>
</dbReference>